<dbReference type="InterPro" id="IPR005824">
    <property type="entry name" value="KOW"/>
</dbReference>
<dbReference type="Gene3D" id="2.30.30.30">
    <property type="match status" value="1"/>
</dbReference>
<dbReference type="GO" id="GO:0006412">
    <property type="term" value="P:translation"/>
    <property type="evidence" value="ECO:0007669"/>
    <property type="project" value="InterPro"/>
</dbReference>
<dbReference type="OrthoDB" id="1688503at2759"/>
<evidence type="ECO:0000259" key="4">
    <source>
        <dbReference type="SMART" id="SM00739"/>
    </source>
</evidence>
<evidence type="ECO:0000313" key="6">
    <source>
        <dbReference type="Proteomes" id="UP000187455"/>
    </source>
</evidence>
<feature type="domain" description="KOW" evidence="4">
    <location>
        <begin position="66"/>
        <end position="93"/>
    </location>
</feature>
<gene>
    <name evidence="5" type="ORF">AYI68_g5318</name>
</gene>
<keyword evidence="2 5" id="KW-0689">Ribosomal protein</keyword>
<dbReference type="InterPro" id="IPR041988">
    <property type="entry name" value="Ribosomal_uL24_KOW"/>
</dbReference>
<comment type="similarity">
    <text evidence="1">Belongs to the universal ribosomal protein uL24 family.</text>
</comment>
<evidence type="ECO:0000256" key="2">
    <source>
        <dbReference type="ARBA" id="ARBA00022980"/>
    </source>
</evidence>
<evidence type="ECO:0000313" key="5">
    <source>
        <dbReference type="EMBL" id="OLY80584.1"/>
    </source>
</evidence>
<dbReference type="FunFam" id="2.30.30.30:FF:000009">
    <property type="entry name" value="60S ribosomal protein L26"/>
    <property type="match status" value="1"/>
</dbReference>
<dbReference type="GO" id="GO:0003723">
    <property type="term" value="F:RNA binding"/>
    <property type="evidence" value="ECO:0007669"/>
    <property type="project" value="InterPro"/>
</dbReference>
<comment type="caution">
    <text evidence="5">The sequence shown here is derived from an EMBL/GenBank/DDBJ whole genome shotgun (WGS) entry which is preliminary data.</text>
</comment>
<dbReference type="InterPro" id="IPR014722">
    <property type="entry name" value="Rib_uL2_dom2"/>
</dbReference>
<proteinExistence type="inferred from homology"/>
<dbReference type="SMART" id="SM00739">
    <property type="entry name" value="KOW"/>
    <property type="match status" value="1"/>
</dbReference>
<dbReference type="NCBIfam" id="TIGR01080">
    <property type="entry name" value="rplX_A_E"/>
    <property type="match status" value="1"/>
</dbReference>
<keyword evidence="3" id="KW-0687">Ribonucleoprotein</keyword>
<dbReference type="InterPro" id="IPR008991">
    <property type="entry name" value="Translation_prot_SH3-like_sf"/>
</dbReference>
<accession>A0A1R0GUK6</accession>
<dbReference type="PANTHER" id="PTHR11143">
    <property type="entry name" value="60S RIBOSOMAL PROTEIN L26 FAMILY MEMBER"/>
    <property type="match status" value="1"/>
</dbReference>
<sequence length="147" mass="16527">MKRSSGVVHAVVQMALDYYVWNTDVSSSRRKSRLAHFTASSVQRRKIMSASLSKALRAQHNVRSVPVVKGDEVIVTRGNFKGREGKVINVYRKKWVIHIERLTRDKINGSSVQIGVHPSNVSITTLKMNKDREDLLKRKSAGRTASA</sequence>
<dbReference type="GO" id="GO:0003735">
    <property type="term" value="F:structural constituent of ribosome"/>
    <property type="evidence" value="ECO:0007669"/>
    <property type="project" value="InterPro"/>
</dbReference>
<dbReference type="Proteomes" id="UP000187455">
    <property type="component" value="Unassembled WGS sequence"/>
</dbReference>
<dbReference type="Pfam" id="PF16906">
    <property type="entry name" value="Ribosomal_L26"/>
    <property type="match status" value="1"/>
</dbReference>
<dbReference type="SUPFAM" id="SSF50104">
    <property type="entry name" value="Translation proteins SH3-like domain"/>
    <property type="match status" value="1"/>
</dbReference>
<organism evidence="5 6">
    <name type="scientific">Smittium mucronatum</name>
    <dbReference type="NCBI Taxonomy" id="133383"/>
    <lineage>
        <taxon>Eukaryota</taxon>
        <taxon>Fungi</taxon>
        <taxon>Fungi incertae sedis</taxon>
        <taxon>Zoopagomycota</taxon>
        <taxon>Kickxellomycotina</taxon>
        <taxon>Harpellomycetes</taxon>
        <taxon>Harpellales</taxon>
        <taxon>Legeriomycetaceae</taxon>
        <taxon>Smittium</taxon>
    </lineage>
</organism>
<dbReference type="CDD" id="cd06089">
    <property type="entry name" value="KOW_RPL26"/>
    <property type="match status" value="1"/>
</dbReference>
<evidence type="ECO:0000256" key="1">
    <source>
        <dbReference type="ARBA" id="ARBA00010618"/>
    </source>
</evidence>
<dbReference type="EMBL" id="LSSL01003351">
    <property type="protein sequence ID" value="OLY80584.1"/>
    <property type="molecule type" value="Genomic_DNA"/>
</dbReference>
<protein>
    <submittedName>
        <fullName evidence="5">60S ribosomal protein L26-2</fullName>
    </submittedName>
</protein>
<reference evidence="5 6" key="1">
    <citation type="journal article" date="2016" name="Mol. Biol. Evol.">
        <title>Genome-Wide Survey of Gut Fungi (Harpellales) Reveals the First Horizontally Transferred Ubiquitin Gene from a Mosquito Host.</title>
        <authorList>
            <person name="Wang Y."/>
            <person name="White M.M."/>
            <person name="Kvist S."/>
            <person name="Moncalvo J.M."/>
        </authorList>
    </citation>
    <scope>NUCLEOTIDE SEQUENCE [LARGE SCALE GENOMIC DNA]</scope>
    <source>
        <strain evidence="5 6">ALG-7-W6</strain>
    </source>
</reference>
<evidence type="ECO:0000256" key="3">
    <source>
        <dbReference type="ARBA" id="ARBA00023274"/>
    </source>
</evidence>
<dbReference type="InterPro" id="IPR005756">
    <property type="entry name" value="Ribosomal_uL24_euk/arc"/>
</dbReference>
<dbReference type="STRING" id="133383.A0A1R0GUK6"/>
<name>A0A1R0GUK6_9FUNG</name>
<dbReference type="GO" id="GO:0015934">
    <property type="term" value="C:large ribosomal subunit"/>
    <property type="evidence" value="ECO:0007669"/>
    <property type="project" value="InterPro"/>
</dbReference>
<dbReference type="AlphaFoldDB" id="A0A1R0GUK6"/>
<dbReference type="Pfam" id="PF00467">
    <property type="entry name" value="KOW"/>
    <property type="match status" value="1"/>
</dbReference>
<keyword evidence="6" id="KW-1185">Reference proteome</keyword>